<accession>A0A841HTH0</accession>
<proteinExistence type="predicted"/>
<evidence type="ECO:0000256" key="1">
    <source>
        <dbReference type="SAM" id="SignalP"/>
    </source>
</evidence>
<dbReference type="AlphaFoldDB" id="A0A841HTH0"/>
<protein>
    <recommendedName>
        <fullName evidence="2">Vanadium-dependent haloperoxidase NapH1-like second helical-bundle domain-containing protein</fullName>
    </recommendedName>
</protein>
<reference evidence="3 4" key="1">
    <citation type="submission" date="2020-08" db="EMBL/GenBank/DDBJ databases">
        <title>Genomic Encyclopedia of Type Strains, Phase IV (KMG-IV): sequencing the most valuable type-strain genomes for metagenomic binning, comparative biology and taxonomic classification.</title>
        <authorList>
            <person name="Goeker M."/>
        </authorList>
    </citation>
    <scope>NUCLEOTIDE SEQUENCE [LARGE SCALE GENOMIC DNA]</scope>
    <source>
        <strain evidence="3 4">DSM 26723</strain>
    </source>
</reference>
<dbReference type="PANTHER" id="PTHR34599:SF1">
    <property type="entry name" value="PHOSPHATIDIC ACID PHOSPHATASE TYPE 2_HALOPEROXIDASE DOMAIN-CONTAINING PROTEIN"/>
    <property type="match status" value="1"/>
</dbReference>
<dbReference type="Proteomes" id="UP000588068">
    <property type="component" value="Unassembled WGS sequence"/>
</dbReference>
<dbReference type="PANTHER" id="PTHR34599">
    <property type="entry name" value="PEROXIDASE-RELATED"/>
    <property type="match status" value="1"/>
</dbReference>
<feature type="domain" description="Vanadium-dependent haloperoxidase NapH1-like second helical-bundle" evidence="2">
    <location>
        <begin position="271"/>
        <end position="410"/>
    </location>
</feature>
<feature type="chain" id="PRO_5032306932" description="Vanadium-dependent haloperoxidase NapH1-like second helical-bundle domain-containing protein" evidence="1">
    <location>
        <begin position="25"/>
        <end position="426"/>
    </location>
</feature>
<comment type="caution">
    <text evidence="3">The sequence shown here is derived from an EMBL/GenBank/DDBJ whole genome shotgun (WGS) entry which is preliminary data.</text>
</comment>
<dbReference type="InterPro" id="IPR055161">
    <property type="entry name" value="NapH1-like_2nd"/>
</dbReference>
<dbReference type="SUPFAM" id="SSF48317">
    <property type="entry name" value="Acid phosphatase/Vanadium-dependent haloperoxidase"/>
    <property type="match status" value="1"/>
</dbReference>
<dbReference type="InterPro" id="IPR036938">
    <property type="entry name" value="PAP2/HPO_sf"/>
</dbReference>
<keyword evidence="4" id="KW-1185">Reference proteome</keyword>
<organism evidence="3 4">
    <name type="scientific">Povalibacter uvarum</name>
    <dbReference type="NCBI Taxonomy" id="732238"/>
    <lineage>
        <taxon>Bacteria</taxon>
        <taxon>Pseudomonadati</taxon>
        <taxon>Pseudomonadota</taxon>
        <taxon>Gammaproteobacteria</taxon>
        <taxon>Steroidobacterales</taxon>
        <taxon>Steroidobacteraceae</taxon>
        <taxon>Povalibacter</taxon>
    </lineage>
</organism>
<evidence type="ECO:0000313" key="3">
    <source>
        <dbReference type="EMBL" id="MBB6095510.1"/>
    </source>
</evidence>
<dbReference type="Pfam" id="PF22778">
    <property type="entry name" value="VCPO_2nd"/>
    <property type="match status" value="1"/>
</dbReference>
<dbReference type="CDD" id="cd03398">
    <property type="entry name" value="PAP2_haloperoxidase"/>
    <property type="match status" value="1"/>
</dbReference>
<evidence type="ECO:0000259" key="2">
    <source>
        <dbReference type="Pfam" id="PF22778"/>
    </source>
</evidence>
<dbReference type="Gene3D" id="1.10.606.20">
    <property type="match status" value="1"/>
</dbReference>
<gene>
    <name evidence="3" type="ORF">HNQ60_004400</name>
</gene>
<dbReference type="PROSITE" id="PS51257">
    <property type="entry name" value="PROKAR_LIPOPROTEIN"/>
    <property type="match status" value="1"/>
</dbReference>
<dbReference type="RefSeq" id="WP_184334869.1">
    <property type="nucleotide sequence ID" value="NZ_JACHHZ010000005.1"/>
</dbReference>
<name>A0A841HTH0_9GAMM</name>
<dbReference type="EMBL" id="JACHHZ010000005">
    <property type="protein sequence ID" value="MBB6095510.1"/>
    <property type="molecule type" value="Genomic_DNA"/>
</dbReference>
<evidence type="ECO:0000313" key="4">
    <source>
        <dbReference type="Proteomes" id="UP000588068"/>
    </source>
</evidence>
<feature type="signal peptide" evidence="1">
    <location>
        <begin position="1"/>
        <end position="24"/>
    </location>
</feature>
<dbReference type="InterPro" id="IPR052559">
    <property type="entry name" value="V-haloperoxidase"/>
</dbReference>
<sequence>MKTMKMHASVLLSGLLACTGTAFADAVTDWNEITMNAVTASRPGPTGMLDVALVQVAVHDAVQAIEKRYEPYHVELKGANGSLSAAVAAAAHGVLAGIYPDPAKVAALDATYFNYLAEKGLTQDPGLAVGETVAARILPLRRGTPDPVPAPFVGSNTPGMWRPTDSYNTPAAPAPFSPMVAPWLGKTDPFTLTGPSRFRAAPPPAMTSERYRRDFDEIKAIGSLTSTTRTAAQTDLAHFYNDNFFTQWNRVLRGVANCYITNVGDSARLLALANMATADALITAWDNKLTYPTWRPVTAIHEAASDGNPKTEADLNWRPFLNTPNYPEYASGANNLAAAMTRTMELFFGTDRMTFDVTTLNVNAQQKTRTYHRFSDATRDMVEVRVYQGVHFRFSDTLGRTQGRAVADWTFDRFLRPVDRHHNADM</sequence>
<keyword evidence="1" id="KW-0732">Signal</keyword>